<proteinExistence type="predicted"/>
<dbReference type="EC" id="2.7.7.49" evidence="2"/>
<dbReference type="AlphaFoldDB" id="A0A2P6Q309"/>
<evidence type="ECO:0000313" key="3">
    <source>
        <dbReference type="Proteomes" id="UP000238479"/>
    </source>
</evidence>
<dbReference type="Pfam" id="PF14223">
    <property type="entry name" value="Retrotran_gag_2"/>
    <property type="match status" value="1"/>
</dbReference>
<feature type="domain" description="CCHC-type" evidence="1">
    <location>
        <begin position="393"/>
        <end position="409"/>
    </location>
</feature>
<dbReference type="GO" id="GO:0008270">
    <property type="term" value="F:zinc ion binding"/>
    <property type="evidence" value="ECO:0007669"/>
    <property type="project" value="InterPro"/>
</dbReference>
<feature type="domain" description="CCHC-type" evidence="1">
    <location>
        <begin position="424"/>
        <end position="440"/>
    </location>
</feature>
<dbReference type="Proteomes" id="UP000238479">
    <property type="component" value="Chromosome 5"/>
</dbReference>
<protein>
    <submittedName>
        <fullName evidence="2">Putative RNA-directed DNA polymerase</fullName>
        <ecNumber evidence="2">2.7.7.49</ecNumber>
    </submittedName>
</protein>
<dbReference type="SMART" id="SM00343">
    <property type="entry name" value="ZnF_C2HC"/>
    <property type="match status" value="3"/>
</dbReference>
<comment type="caution">
    <text evidence="2">The sequence shown here is derived from an EMBL/GenBank/DDBJ whole genome shotgun (WGS) entry which is preliminary data.</text>
</comment>
<sequence length="495" mass="55114">MNSSFDLSNFILSNFCNLISVCLDGSNYVTWKFLLETMLKGCGLMKYVDGSFPCPSQYLITEEDGVTCEMTREYITWKQNDYAVMALLAATLSSDVVSFVVGSNTSREFWCLLKERFASTSWFNKEQLKTNFYKLQKGSDSIDKYLDRVKMACDQLANVGIHMTDEDIVVSVLLGLPSDYTTMKTIIRAKHNLISMQELRSLLLIAEVELEEVDKSISLPSNTEIVAQGDNFRGTTTTPTHVTDAKYDVTTLMPPSTVAYSRYMNGPYVIASVPTMTSPYAANTVVQNKNSIMQLLPTHDPIFNQWYVQPQGNSGYAYNIGESQYNEAFNQNEGLMQQHGFGFSQQNEGFSHQGYSSSIMCRLCKRIGHSASRCYHRYSQPQNTLSSSSFNVKCQICHCFGHIAPSCSQRSAPRQIVTSGASLRCQICLKTGHSAAECFHRHHYAFQPPTSTIPQSIASSFSSHPMPIVTGALASLCYPLLHGTASQLLPLFPPG</sequence>
<dbReference type="InterPro" id="IPR001878">
    <property type="entry name" value="Znf_CCHC"/>
</dbReference>
<dbReference type="Gene3D" id="4.10.60.10">
    <property type="entry name" value="Zinc finger, CCHC-type"/>
    <property type="match status" value="1"/>
</dbReference>
<dbReference type="GO" id="GO:0003676">
    <property type="term" value="F:nucleic acid binding"/>
    <property type="evidence" value="ECO:0007669"/>
    <property type="project" value="InterPro"/>
</dbReference>
<keyword evidence="2" id="KW-0695">RNA-directed DNA polymerase</keyword>
<dbReference type="PANTHER" id="PTHR47481">
    <property type="match status" value="1"/>
</dbReference>
<feature type="domain" description="CCHC-type" evidence="1">
    <location>
        <begin position="360"/>
        <end position="376"/>
    </location>
</feature>
<keyword evidence="2" id="KW-0808">Transferase</keyword>
<organism evidence="2 3">
    <name type="scientific">Rosa chinensis</name>
    <name type="common">China rose</name>
    <dbReference type="NCBI Taxonomy" id="74649"/>
    <lineage>
        <taxon>Eukaryota</taxon>
        <taxon>Viridiplantae</taxon>
        <taxon>Streptophyta</taxon>
        <taxon>Embryophyta</taxon>
        <taxon>Tracheophyta</taxon>
        <taxon>Spermatophyta</taxon>
        <taxon>Magnoliopsida</taxon>
        <taxon>eudicotyledons</taxon>
        <taxon>Gunneridae</taxon>
        <taxon>Pentapetalae</taxon>
        <taxon>rosids</taxon>
        <taxon>fabids</taxon>
        <taxon>Rosales</taxon>
        <taxon>Rosaceae</taxon>
        <taxon>Rosoideae</taxon>
        <taxon>Rosoideae incertae sedis</taxon>
        <taxon>Rosa</taxon>
    </lineage>
</organism>
<evidence type="ECO:0000259" key="1">
    <source>
        <dbReference type="SMART" id="SM00343"/>
    </source>
</evidence>
<dbReference type="GO" id="GO:0003964">
    <property type="term" value="F:RNA-directed DNA polymerase activity"/>
    <property type="evidence" value="ECO:0007669"/>
    <property type="project" value="UniProtKB-KW"/>
</dbReference>
<dbReference type="EMBL" id="PDCK01000043">
    <property type="protein sequence ID" value="PRQ28561.1"/>
    <property type="molecule type" value="Genomic_DNA"/>
</dbReference>
<keyword evidence="3" id="KW-1185">Reference proteome</keyword>
<reference evidence="2 3" key="1">
    <citation type="journal article" date="2018" name="Nat. Genet.">
        <title>The Rosa genome provides new insights in the design of modern roses.</title>
        <authorList>
            <person name="Bendahmane M."/>
        </authorList>
    </citation>
    <scope>NUCLEOTIDE SEQUENCE [LARGE SCALE GENOMIC DNA]</scope>
    <source>
        <strain evidence="3">cv. Old Blush</strain>
    </source>
</reference>
<dbReference type="Gramene" id="PRQ28561">
    <property type="protein sequence ID" value="PRQ28561"/>
    <property type="gene ID" value="RchiOBHm_Chr5g0004361"/>
</dbReference>
<dbReference type="PANTHER" id="PTHR47481:SF22">
    <property type="entry name" value="RETROTRANSPOSON GAG DOMAIN-CONTAINING PROTEIN"/>
    <property type="match status" value="1"/>
</dbReference>
<keyword evidence="2" id="KW-0548">Nucleotidyltransferase</keyword>
<name>A0A2P6Q309_ROSCH</name>
<gene>
    <name evidence="2" type="ORF">RchiOBHm_Chr5g0004361</name>
</gene>
<evidence type="ECO:0000313" key="2">
    <source>
        <dbReference type="EMBL" id="PRQ28561.1"/>
    </source>
</evidence>
<accession>A0A2P6Q309</accession>